<feature type="region of interest" description="Disordered" evidence="1">
    <location>
        <begin position="1218"/>
        <end position="1249"/>
    </location>
</feature>
<accession>A0ABW0VJW7</accession>
<evidence type="ECO:0000313" key="3">
    <source>
        <dbReference type="Proteomes" id="UP001596066"/>
    </source>
</evidence>
<keyword evidence="3" id="KW-1185">Reference proteome</keyword>
<gene>
    <name evidence="2" type="ORF">ACFPZF_30960</name>
</gene>
<reference evidence="3" key="1">
    <citation type="journal article" date="2019" name="Int. J. Syst. Evol. Microbiol.">
        <title>The Global Catalogue of Microorganisms (GCM) 10K type strain sequencing project: providing services to taxonomists for standard genome sequencing and annotation.</title>
        <authorList>
            <consortium name="The Broad Institute Genomics Platform"/>
            <consortium name="The Broad Institute Genome Sequencing Center for Infectious Disease"/>
            <person name="Wu L."/>
            <person name="Ma J."/>
        </authorList>
    </citation>
    <scope>NUCLEOTIDE SEQUENCE [LARGE SCALE GENOMIC DNA]</scope>
    <source>
        <strain evidence="3">CGMCC 4.1622</strain>
    </source>
</reference>
<dbReference type="InterPro" id="IPR009003">
    <property type="entry name" value="Peptidase_S1_PA"/>
</dbReference>
<name>A0ABW0VJW7_9ACTN</name>
<feature type="compositionally biased region" description="Basic and acidic residues" evidence="1">
    <location>
        <begin position="1226"/>
        <end position="1235"/>
    </location>
</feature>
<feature type="region of interest" description="Disordered" evidence="1">
    <location>
        <begin position="609"/>
        <end position="632"/>
    </location>
</feature>
<sequence length="1249" mass="127166">MSDEVIAADPAAALLRIRDLHGRLYGLGFLADRQGTVVTAHETVAGLPRVVLNTPGGQARVLGPDSIDLLPDRGLALLRTEAVGGLPGPALPIAADAGGRLIAVPHQRWEDGEPVLVQGGVLGRETVRYPHGEAFHLVEGALLLDVAGTPVAGAPVLDAETGAVIGVVAPRLRGGPEGVVRAAAIGGPAGGSGAGGTGAAGAGAGGAAAMGDGRTADVLAALLARNAAEVPAFGRALNLGGVLRIATAQLAAATAGPGRIADLAADRVDRDDGISGEEPQHPLTVLLGAAGSGRTTELAALAVRRAGAAHPLPTLWLRGADLAPGDRSLADTVDRALARAAGTLGVPAPRADAVAALCESAGRPLLVVLDAPEEAPLALGGSWLGAGTRWLGRTGVRLLVACRPDGWEQLGGWHGDARLLWLGPLPPEVAVRASRRYGLPEQYLDARAAGHPLTVRLGGELHTAGVHGPLPGKGDAFAGWLDLACLRVARRVAAAGTARRHGAHRRGAPPPAAEDARQVRRLAAVAAGRLHEAARLMLGAGHGALGAAEFAQLFPVAGGWARAVLEERVLVAAGEGYRPGHEEWGEWLEAQHLDLDAALRLLLAEPGADGTDGADSKDGADAGDGGAAGARPVSGRVVQPVRVVREGASAAGPGGGQEDGGAGDGVRSRGPVAAGEVATVQAVQPVQVVRAVRDGESTGGPDGAAHGVGRGRVGVVVAALGRVGEVRGAPALDVWLHRIRLALDRAEPGGDVDWWAGRLLVAGVAGSPEPAAHHALLVLLAERAGADPRFGPAFWAALPLTPAERLDLLRRLVPADPAFRTAAAELLTADPGAAVPLLCRWFDDTDPAVADLAEDLLLAHRALALDELTEALVAAGHPRADGLLARLAEQEPSTLCRAVDRWSHDPRPERHVAAAVLALRTAPYASDSGRGLLRHAARTLLAREDEPALHGAALALLVGDPQSRAGYLSAALAAHRAGDPFLTPEVLAAAAADHPQEVLDALRARLTTSTSASAPGTAPESAESVGQVLRELAGAAEPQVAGGCARLAAELLRERPELAPQIAGCLDRLLAAGHDARPLLADVLTAAPEVRSPFAAVLAAPGEEPQPAGTEAAVAVVGAIAGRARLLDTLLAAERDPEVLTAVLEALADGHAGHAPVRLCELLRRIAARWSGADEALVRCAGRVAGFARLLADWPEAGPPLPDGPALARMRALAGEGRDPQYAAAEAERRARHTETVPVPGQGRAHGTL</sequence>
<proteinExistence type="predicted"/>
<organism evidence="2 3">
    <name type="scientific">Kitasatospora cinereorecta</name>
    <dbReference type="NCBI Taxonomy" id="285560"/>
    <lineage>
        <taxon>Bacteria</taxon>
        <taxon>Bacillati</taxon>
        <taxon>Actinomycetota</taxon>
        <taxon>Actinomycetes</taxon>
        <taxon>Kitasatosporales</taxon>
        <taxon>Streptomycetaceae</taxon>
        <taxon>Kitasatospora</taxon>
    </lineage>
</organism>
<feature type="compositionally biased region" description="Gly residues" evidence="1">
    <location>
        <begin position="652"/>
        <end position="664"/>
    </location>
</feature>
<protein>
    <recommendedName>
        <fullName evidence="4">Serine protease</fullName>
    </recommendedName>
</protein>
<dbReference type="EMBL" id="JBHSOC010000080">
    <property type="protein sequence ID" value="MFC5645755.1"/>
    <property type="molecule type" value="Genomic_DNA"/>
</dbReference>
<evidence type="ECO:0000313" key="2">
    <source>
        <dbReference type="EMBL" id="MFC5645755.1"/>
    </source>
</evidence>
<dbReference type="SUPFAM" id="SSF50494">
    <property type="entry name" value="Trypsin-like serine proteases"/>
    <property type="match status" value="1"/>
</dbReference>
<evidence type="ECO:0008006" key="4">
    <source>
        <dbReference type="Google" id="ProtNLM"/>
    </source>
</evidence>
<feature type="region of interest" description="Disordered" evidence="1">
    <location>
        <begin position="647"/>
        <end position="670"/>
    </location>
</feature>
<evidence type="ECO:0000256" key="1">
    <source>
        <dbReference type="SAM" id="MobiDB-lite"/>
    </source>
</evidence>
<dbReference type="Proteomes" id="UP001596066">
    <property type="component" value="Unassembled WGS sequence"/>
</dbReference>
<dbReference type="RefSeq" id="WP_346147854.1">
    <property type="nucleotide sequence ID" value="NZ_BAAAUA010000040.1"/>
</dbReference>
<comment type="caution">
    <text evidence="2">The sequence shown here is derived from an EMBL/GenBank/DDBJ whole genome shotgun (WGS) entry which is preliminary data.</text>
</comment>